<keyword evidence="7" id="KW-1185">Reference proteome</keyword>
<dbReference type="Proteomes" id="UP000321058">
    <property type="component" value="Unassembled WGS sequence"/>
</dbReference>
<dbReference type="CDD" id="cd06327">
    <property type="entry name" value="PBP1_SBP-like"/>
    <property type="match status" value="1"/>
</dbReference>
<evidence type="ECO:0000259" key="5">
    <source>
        <dbReference type="Pfam" id="PF13458"/>
    </source>
</evidence>
<dbReference type="Gene3D" id="3.40.50.2300">
    <property type="match status" value="2"/>
</dbReference>
<sequence>MRSILALGVVVLTGLMGAAQAQTGDKFVVGVMGDQSGVVSDVGGKGSVLAARMAVADFGGQVLGKRIEILVADHQNKPDVASPIARRWFDTENVEAIFDLPHTGVVLALQDIAREKQKSLLVSGAASVEITGKSCSPFTTHWTDDTYALANATAKAVTKGEGETWYFLTADYSFGHDLERDASNTIRALGGKVLGSARHPLSTQDFSAYLLQAQSTKARVIGLASAGADTVNAIKQAKEYKLDANGARLAALHAFITDVNSLGLATAQGLIITSGFYWDATDGTRAWARRFMAEHGRMPTREQAGVYVSVSHYLKAVQAVGKADAAAINLAMRKMAVDRFGETAKVRDDGRVIYDIGVYQVKTPAESTGPWDYYRRLATVSGADAFRPINDGGCATAQKAGQ</sequence>
<reference evidence="6 7" key="1">
    <citation type="submission" date="2019-07" db="EMBL/GenBank/DDBJ databases">
        <title>Whole genome shotgun sequence of Reyranella soli NBRC 108950.</title>
        <authorList>
            <person name="Hosoyama A."/>
            <person name="Uohara A."/>
            <person name="Ohji S."/>
            <person name="Ichikawa N."/>
        </authorList>
    </citation>
    <scope>NUCLEOTIDE SEQUENCE [LARGE SCALE GENOMIC DNA]</scope>
    <source>
        <strain evidence="6 7">NBRC 108950</strain>
    </source>
</reference>
<dbReference type="OrthoDB" id="5450279at2"/>
<keyword evidence="2 4" id="KW-0732">Signal</keyword>
<feature type="domain" description="Leucine-binding protein" evidence="5">
    <location>
        <begin position="29"/>
        <end position="362"/>
    </location>
</feature>
<gene>
    <name evidence="6" type="ORF">RSO01_20610</name>
</gene>
<protein>
    <submittedName>
        <fullName evidence="6">ABC transporter permease</fullName>
    </submittedName>
</protein>
<evidence type="ECO:0000256" key="2">
    <source>
        <dbReference type="ARBA" id="ARBA00022729"/>
    </source>
</evidence>
<keyword evidence="3" id="KW-0029">Amino-acid transport</keyword>
<dbReference type="EMBL" id="BKAJ01000032">
    <property type="protein sequence ID" value="GEP54895.1"/>
    <property type="molecule type" value="Genomic_DNA"/>
</dbReference>
<comment type="caution">
    <text evidence="6">The sequence shown here is derived from an EMBL/GenBank/DDBJ whole genome shotgun (WGS) entry which is preliminary data.</text>
</comment>
<dbReference type="GO" id="GO:0006865">
    <property type="term" value="P:amino acid transport"/>
    <property type="evidence" value="ECO:0007669"/>
    <property type="project" value="UniProtKB-KW"/>
</dbReference>
<feature type="chain" id="PRO_5021792773" evidence="4">
    <location>
        <begin position="22"/>
        <end position="402"/>
    </location>
</feature>
<evidence type="ECO:0000256" key="1">
    <source>
        <dbReference type="ARBA" id="ARBA00010062"/>
    </source>
</evidence>
<evidence type="ECO:0000256" key="3">
    <source>
        <dbReference type="ARBA" id="ARBA00022970"/>
    </source>
</evidence>
<dbReference type="InterPro" id="IPR028081">
    <property type="entry name" value="Leu-bd"/>
</dbReference>
<accession>A0A512N7D6</accession>
<comment type="similarity">
    <text evidence="1">Belongs to the leucine-binding protein family.</text>
</comment>
<dbReference type="PANTHER" id="PTHR30483:SF6">
    <property type="entry name" value="PERIPLASMIC BINDING PROTEIN OF ABC TRANSPORTER FOR NATURAL AMINO ACIDS"/>
    <property type="match status" value="1"/>
</dbReference>
<dbReference type="RefSeq" id="WP_147148875.1">
    <property type="nucleotide sequence ID" value="NZ_BKAJ01000032.1"/>
</dbReference>
<dbReference type="AlphaFoldDB" id="A0A512N7D6"/>
<dbReference type="SUPFAM" id="SSF53822">
    <property type="entry name" value="Periplasmic binding protein-like I"/>
    <property type="match status" value="1"/>
</dbReference>
<evidence type="ECO:0000313" key="7">
    <source>
        <dbReference type="Proteomes" id="UP000321058"/>
    </source>
</evidence>
<dbReference type="InterPro" id="IPR028082">
    <property type="entry name" value="Peripla_BP_I"/>
</dbReference>
<dbReference type="InterPro" id="IPR051010">
    <property type="entry name" value="BCAA_transport"/>
</dbReference>
<feature type="signal peptide" evidence="4">
    <location>
        <begin position="1"/>
        <end position="21"/>
    </location>
</feature>
<evidence type="ECO:0000256" key="4">
    <source>
        <dbReference type="SAM" id="SignalP"/>
    </source>
</evidence>
<keyword evidence="3" id="KW-0813">Transport</keyword>
<dbReference type="PANTHER" id="PTHR30483">
    <property type="entry name" value="LEUCINE-SPECIFIC-BINDING PROTEIN"/>
    <property type="match status" value="1"/>
</dbReference>
<proteinExistence type="inferred from homology"/>
<evidence type="ECO:0000313" key="6">
    <source>
        <dbReference type="EMBL" id="GEP54895.1"/>
    </source>
</evidence>
<name>A0A512N7D6_9HYPH</name>
<dbReference type="Pfam" id="PF13458">
    <property type="entry name" value="Peripla_BP_6"/>
    <property type="match status" value="1"/>
</dbReference>
<organism evidence="6 7">
    <name type="scientific">Reyranella soli</name>
    <dbReference type="NCBI Taxonomy" id="1230389"/>
    <lineage>
        <taxon>Bacteria</taxon>
        <taxon>Pseudomonadati</taxon>
        <taxon>Pseudomonadota</taxon>
        <taxon>Alphaproteobacteria</taxon>
        <taxon>Hyphomicrobiales</taxon>
        <taxon>Reyranellaceae</taxon>
        <taxon>Reyranella</taxon>
    </lineage>
</organism>